<organism evidence="3 4">
    <name type="scientific">Piloderma croceum (strain F 1598)</name>
    <dbReference type="NCBI Taxonomy" id="765440"/>
    <lineage>
        <taxon>Eukaryota</taxon>
        <taxon>Fungi</taxon>
        <taxon>Dikarya</taxon>
        <taxon>Basidiomycota</taxon>
        <taxon>Agaricomycotina</taxon>
        <taxon>Agaricomycetes</taxon>
        <taxon>Agaricomycetidae</taxon>
        <taxon>Atheliales</taxon>
        <taxon>Atheliaceae</taxon>
        <taxon>Piloderma</taxon>
    </lineage>
</organism>
<keyword evidence="1" id="KW-0812">Transmembrane</keyword>
<gene>
    <name evidence="2" type="ORF">PILCRDRAFT_468222</name>
    <name evidence="3" type="ORF">PILCRDRAFT_820479</name>
</gene>
<keyword evidence="1" id="KW-0472">Membrane</keyword>
<accession>A0A0C3B8L0</accession>
<feature type="transmembrane region" description="Helical" evidence="1">
    <location>
        <begin position="155"/>
        <end position="176"/>
    </location>
</feature>
<reference evidence="3" key="3">
    <citation type="submission" date="2015-02" db="EMBL/GenBank/DDBJ databases">
        <title>Evolutionary Origins and Diversification of the Mycorrhizal Mutualists.</title>
        <authorList>
            <consortium name="DOE Joint Genome Institute"/>
            <consortium name="Mycorrhizal Genomics Consortium"/>
            <person name="Kohler A."/>
            <person name="Kuo A."/>
            <person name="Nagy L.G."/>
            <person name="Floudas D."/>
            <person name="Copeland A."/>
            <person name="Barry K.W."/>
            <person name="Cichocki N."/>
            <person name="Veneault-Fourrey C."/>
            <person name="LaButti K."/>
            <person name="Lindquist E.A."/>
            <person name="Lipzen A."/>
            <person name="Lundell T."/>
            <person name="Morin E."/>
            <person name="Murat C."/>
            <person name="Riley R."/>
            <person name="Ohm R."/>
            <person name="Sun H."/>
            <person name="Tunlid A."/>
            <person name="Henrissat B."/>
            <person name="Grigoriev I.V."/>
            <person name="Hibbett D.S."/>
            <person name="Martin F."/>
        </authorList>
    </citation>
    <scope>NUCLEOTIDE SEQUENCE</scope>
    <source>
        <strain evidence="3">F 1598</strain>
    </source>
</reference>
<name>A0A0C3B8L0_PILCF</name>
<reference evidence="3 4" key="1">
    <citation type="submission" date="2014-04" db="EMBL/GenBank/DDBJ databases">
        <authorList>
            <consortium name="DOE Joint Genome Institute"/>
            <person name="Kuo A."/>
            <person name="Tarkka M."/>
            <person name="Buscot F."/>
            <person name="Kohler A."/>
            <person name="Nagy L.G."/>
            <person name="Floudas D."/>
            <person name="Copeland A."/>
            <person name="Barry K.W."/>
            <person name="Cichocki N."/>
            <person name="Veneault-Fourrey C."/>
            <person name="LaButti K."/>
            <person name="Lindquist E.A."/>
            <person name="Lipzen A."/>
            <person name="Lundell T."/>
            <person name="Morin E."/>
            <person name="Murat C."/>
            <person name="Sun H."/>
            <person name="Tunlid A."/>
            <person name="Henrissat B."/>
            <person name="Grigoriev I.V."/>
            <person name="Hibbett D.S."/>
            <person name="Martin F."/>
            <person name="Nordberg H.P."/>
            <person name="Cantor M.N."/>
            <person name="Hua S.X."/>
        </authorList>
    </citation>
    <scope>NUCLEOTIDE SEQUENCE [LARGE SCALE GENOMIC DNA]</scope>
    <source>
        <strain evidence="3 4">F 1598</strain>
    </source>
</reference>
<evidence type="ECO:0000256" key="1">
    <source>
        <dbReference type="SAM" id="Phobius"/>
    </source>
</evidence>
<dbReference type="EMBL" id="KN832994">
    <property type="protein sequence ID" value="KIM82605.1"/>
    <property type="molecule type" value="Genomic_DNA"/>
</dbReference>
<feature type="transmembrane region" description="Helical" evidence="1">
    <location>
        <begin position="38"/>
        <end position="57"/>
    </location>
</feature>
<reference evidence="4" key="2">
    <citation type="submission" date="2015-01" db="EMBL/GenBank/DDBJ databases">
        <title>Evolutionary Origins and Diversification of the Mycorrhizal Mutualists.</title>
        <authorList>
            <consortium name="DOE Joint Genome Institute"/>
            <consortium name="Mycorrhizal Genomics Consortium"/>
            <person name="Kohler A."/>
            <person name="Kuo A."/>
            <person name="Nagy L.G."/>
            <person name="Floudas D."/>
            <person name="Copeland A."/>
            <person name="Barry K.W."/>
            <person name="Cichocki N."/>
            <person name="Veneault-Fourrey C."/>
            <person name="LaButti K."/>
            <person name="Lindquist E.A."/>
            <person name="Lipzen A."/>
            <person name="Lundell T."/>
            <person name="Morin E."/>
            <person name="Murat C."/>
            <person name="Riley R."/>
            <person name="Ohm R."/>
            <person name="Sun H."/>
            <person name="Tunlid A."/>
            <person name="Henrissat B."/>
            <person name="Grigoriev I.V."/>
            <person name="Hibbett D.S."/>
            <person name="Martin F."/>
        </authorList>
    </citation>
    <scope>NUCLEOTIDE SEQUENCE [LARGE SCALE GENOMIC DNA]</scope>
    <source>
        <strain evidence="2 4">F 1598</strain>
    </source>
</reference>
<dbReference type="OrthoDB" id="193478at2759"/>
<dbReference type="STRING" id="765440.A0A0C3B8L0"/>
<dbReference type="Proteomes" id="UP000054166">
    <property type="component" value="Unassembled WGS sequence"/>
</dbReference>
<dbReference type="HOGENOM" id="CLU_054818_3_0_1"/>
<evidence type="ECO:0000313" key="4">
    <source>
        <dbReference type="Proteomes" id="UP000054166"/>
    </source>
</evidence>
<evidence type="ECO:0000313" key="2">
    <source>
        <dbReference type="EMBL" id="KIM82605.1"/>
    </source>
</evidence>
<sequence length="206" mass="22872">MVLHRLNGYMVLILLTPSTISGAIVARRAFGGDLNVQSSFFVVGIMITFASAMGIMYRKQTRKHRKWMLRTVSYAASPITGRLASIAGRHIVSDIGSYYSVWSCDQLLYVMTDVNAVSQSYPQCAQAGVDLSKVFVAVHAATKGNGLEYGSAVRLTFGLALWVSILIHIIGVEIYIRKTESSNQHRRGFVLERNDDDTIKSRTDDY</sequence>
<keyword evidence="4" id="KW-1185">Reference proteome</keyword>
<proteinExistence type="predicted"/>
<protein>
    <submittedName>
        <fullName evidence="3">Uncharacterized protein</fullName>
    </submittedName>
</protein>
<dbReference type="EMBL" id="KN832994">
    <property type="protein sequence ID" value="KIM82608.1"/>
    <property type="molecule type" value="Genomic_DNA"/>
</dbReference>
<feature type="transmembrane region" description="Helical" evidence="1">
    <location>
        <begin position="6"/>
        <end position="26"/>
    </location>
</feature>
<evidence type="ECO:0000313" key="3">
    <source>
        <dbReference type="EMBL" id="KIM82608.1"/>
    </source>
</evidence>
<keyword evidence="1" id="KW-1133">Transmembrane helix</keyword>
<dbReference type="AlphaFoldDB" id="A0A0C3B8L0"/>